<dbReference type="SMART" id="SM00185">
    <property type="entry name" value="ARM"/>
    <property type="match status" value="5"/>
</dbReference>
<keyword evidence="6" id="KW-1185">Reference proteome</keyword>
<dbReference type="InterPro" id="IPR011989">
    <property type="entry name" value="ARM-like"/>
</dbReference>
<evidence type="ECO:0000313" key="5">
    <source>
        <dbReference type="EMBL" id="CAK0862878.1"/>
    </source>
</evidence>
<dbReference type="InterPro" id="IPR016024">
    <property type="entry name" value="ARM-type_fold"/>
</dbReference>
<feature type="repeat" description="ARM" evidence="2">
    <location>
        <begin position="195"/>
        <end position="239"/>
    </location>
</feature>
<gene>
    <name evidence="5" type="ORF">PCOR1329_LOCUS51191</name>
</gene>
<organism evidence="5 6">
    <name type="scientific">Prorocentrum cordatum</name>
    <dbReference type="NCBI Taxonomy" id="2364126"/>
    <lineage>
        <taxon>Eukaryota</taxon>
        <taxon>Sar</taxon>
        <taxon>Alveolata</taxon>
        <taxon>Dinophyceae</taxon>
        <taxon>Prorocentrales</taxon>
        <taxon>Prorocentraceae</taxon>
        <taxon>Prorocentrum</taxon>
    </lineage>
</organism>
<evidence type="ECO:0000256" key="3">
    <source>
        <dbReference type="SAM" id="MobiDB-lite"/>
    </source>
</evidence>
<keyword evidence="1" id="KW-0677">Repeat</keyword>
<dbReference type="Gene3D" id="1.25.10.10">
    <property type="entry name" value="Leucine-rich Repeat Variant"/>
    <property type="match status" value="1"/>
</dbReference>
<dbReference type="PROSITE" id="PS50176">
    <property type="entry name" value="ARM_REPEAT"/>
    <property type="match status" value="1"/>
</dbReference>
<evidence type="ECO:0000259" key="4">
    <source>
        <dbReference type="Pfam" id="PF23744"/>
    </source>
</evidence>
<dbReference type="EMBL" id="CAUYUJ010016205">
    <property type="protein sequence ID" value="CAK0862878.1"/>
    <property type="molecule type" value="Genomic_DNA"/>
</dbReference>
<evidence type="ECO:0000256" key="2">
    <source>
        <dbReference type="PROSITE-ProRule" id="PRU00259"/>
    </source>
</evidence>
<proteinExistence type="predicted"/>
<dbReference type="InterPro" id="IPR000225">
    <property type="entry name" value="Armadillo"/>
</dbReference>
<dbReference type="InterPro" id="IPR056597">
    <property type="entry name" value="ARM_LRRK2"/>
</dbReference>
<feature type="region of interest" description="Disordered" evidence="3">
    <location>
        <begin position="13"/>
        <end position="40"/>
    </location>
</feature>
<name>A0ABN9US71_9DINO</name>
<dbReference type="SUPFAM" id="SSF48371">
    <property type="entry name" value="ARM repeat"/>
    <property type="match status" value="1"/>
</dbReference>
<accession>A0ABN9US71</accession>
<evidence type="ECO:0000256" key="1">
    <source>
        <dbReference type="ARBA" id="ARBA00022737"/>
    </source>
</evidence>
<protein>
    <recommendedName>
        <fullName evidence="4">LRRK2 ARM repeat domain-containing protein</fullName>
    </recommendedName>
</protein>
<comment type="caution">
    <text evidence="5">The sequence shown here is derived from an EMBL/GenBank/DDBJ whole genome shotgun (WGS) entry which is preliminary data.</text>
</comment>
<dbReference type="PANTHER" id="PTHR22895">
    <property type="entry name" value="ARMADILLO REPEAT-CONTAINING PROTEIN 6"/>
    <property type="match status" value="1"/>
</dbReference>
<sequence length="416" mass="44636">MGACCTSTAAFDRREQRERAARQSGAKPNTAVQPRGDWTPPPVVEEIDEMAQLKLLLEQMPCMKAQEVLVAMSTFVIIDVRLAGFRRLEELQQEGARDELLPIGCVEAVIKAMEVHYGSGSAPLQESGVRLLRAAAATPAGQLKVTSSGGCKAVIQAMEMTGSLQINSMQIAACEALFNLASNSTSNKTKIAALGGVTALLKAMSALMDDARVQEAACACLRMLTPNQSNQTRIANAGGAERILEAMKKHPGDAEFLNQACWALCHLAYGHPENQKKMSSLGVCQALLASMRGHASSSGVQVHAMWGLKNMCASIQENQVTLAEGECIDLIRIALDRYADESSVVEQGLWLLRNLVDKNAENTAKFHALVGEKTVKELMQKHSAASNVQNAGNALQAVLHDKGIVNRSSLIAMGSR</sequence>
<dbReference type="Proteomes" id="UP001189429">
    <property type="component" value="Unassembled WGS sequence"/>
</dbReference>
<evidence type="ECO:0000313" key="6">
    <source>
        <dbReference type="Proteomes" id="UP001189429"/>
    </source>
</evidence>
<dbReference type="PANTHER" id="PTHR22895:SF0">
    <property type="entry name" value="ARMADILLO REPEAT-CONTAINING PROTEIN 6"/>
    <property type="match status" value="1"/>
</dbReference>
<feature type="domain" description="LRRK2 ARM repeat" evidence="4">
    <location>
        <begin position="137"/>
        <end position="400"/>
    </location>
</feature>
<reference evidence="5" key="1">
    <citation type="submission" date="2023-10" db="EMBL/GenBank/DDBJ databases">
        <authorList>
            <person name="Chen Y."/>
            <person name="Shah S."/>
            <person name="Dougan E. K."/>
            <person name="Thang M."/>
            <person name="Chan C."/>
        </authorList>
    </citation>
    <scope>NUCLEOTIDE SEQUENCE [LARGE SCALE GENOMIC DNA]</scope>
</reference>
<dbReference type="Pfam" id="PF23744">
    <property type="entry name" value="ARM_LRRK2"/>
    <property type="match status" value="1"/>
</dbReference>